<dbReference type="Proteomes" id="UP000515123">
    <property type="component" value="Linkage group 2"/>
</dbReference>
<name>A0A6P5HBQ9_ANACO</name>
<proteinExistence type="predicted"/>
<feature type="region of interest" description="Disordered" evidence="1">
    <location>
        <begin position="1"/>
        <end position="23"/>
    </location>
</feature>
<dbReference type="RefSeq" id="XP_020113328.1">
    <property type="nucleotide sequence ID" value="XM_020257739.1"/>
</dbReference>
<reference evidence="2" key="1">
    <citation type="journal article" date="2015" name="Nat. Genet.">
        <title>The pineapple genome and the evolution of CAM photosynthesis.</title>
        <authorList>
            <person name="Ming R."/>
            <person name="VanBuren R."/>
            <person name="Wai C.M."/>
            <person name="Tang H."/>
            <person name="Schatz M.C."/>
            <person name="Bowers J.E."/>
            <person name="Lyons E."/>
            <person name="Wang M.L."/>
            <person name="Chen J."/>
            <person name="Biggers E."/>
            <person name="Zhang J."/>
            <person name="Huang L."/>
            <person name="Zhang L."/>
            <person name="Miao W."/>
            <person name="Zhang J."/>
            <person name="Ye Z."/>
            <person name="Miao C."/>
            <person name="Lin Z."/>
            <person name="Wang H."/>
            <person name="Zhou H."/>
            <person name="Yim W.C."/>
            <person name="Priest H.D."/>
            <person name="Zheng C."/>
            <person name="Woodhouse M."/>
            <person name="Edger P.P."/>
            <person name="Guyot R."/>
            <person name="Guo H.B."/>
            <person name="Guo H."/>
            <person name="Zheng G."/>
            <person name="Singh R."/>
            <person name="Sharma A."/>
            <person name="Min X."/>
            <person name="Zheng Y."/>
            <person name="Lee H."/>
            <person name="Gurtowski J."/>
            <person name="Sedlazeck F.J."/>
            <person name="Harkess A."/>
            <person name="McKain M.R."/>
            <person name="Liao Z."/>
            <person name="Fang J."/>
            <person name="Liu J."/>
            <person name="Zhang X."/>
            <person name="Zhang Q."/>
            <person name="Hu W."/>
            <person name="Qin Y."/>
            <person name="Wang K."/>
            <person name="Chen L.Y."/>
            <person name="Shirley N."/>
            <person name="Lin Y.R."/>
            <person name="Liu L.Y."/>
            <person name="Hernandez A.G."/>
            <person name="Wright C.L."/>
            <person name="Bulone V."/>
            <person name="Tuskan G.A."/>
            <person name="Heath K."/>
            <person name="Zee F."/>
            <person name="Moore P.H."/>
            <person name="Sunkar R."/>
            <person name="Leebens-Mack J.H."/>
            <person name="Mockler T."/>
            <person name="Bennetzen J.L."/>
            <person name="Freeling M."/>
            <person name="Sankoff D."/>
            <person name="Paterson A.H."/>
            <person name="Zhu X."/>
            <person name="Yang X."/>
            <person name="Smith J.A."/>
            <person name="Cushman J.C."/>
            <person name="Paull R.E."/>
            <person name="Yu Q."/>
        </authorList>
    </citation>
    <scope>NUCLEOTIDE SEQUENCE [LARGE SCALE GENOMIC DNA]</scope>
    <source>
        <strain evidence="2">cv. F153</strain>
    </source>
</reference>
<accession>A0A6P5HBQ9</accession>
<dbReference type="GeneID" id="109727583"/>
<feature type="region of interest" description="Disordered" evidence="1">
    <location>
        <begin position="153"/>
        <end position="176"/>
    </location>
</feature>
<sequence>MVAGGGVEAAGRGGVGGGGVGGGGGLGRDEARLLGAGGRGGAAGAEAGGGGELLALAAAGGGDPRALDVGRAVEAAALAARPAAPVGAVLLRLVAAILAGRRRPCQPDPRAAEDARRVEHRDGLPHIGDGNNGSAKVRVLGELRGRELRLGLPELDAGGGGAGLEGNEAKLEKKRG</sequence>
<reference evidence="3" key="2">
    <citation type="submission" date="2025-08" db="UniProtKB">
        <authorList>
            <consortium name="RefSeq"/>
        </authorList>
    </citation>
    <scope>IDENTIFICATION</scope>
    <source>
        <tissue evidence="3">Leaf</tissue>
    </source>
</reference>
<feature type="compositionally biased region" description="Basic and acidic residues" evidence="1">
    <location>
        <begin position="167"/>
        <end position="176"/>
    </location>
</feature>
<organism evidence="2 3">
    <name type="scientific">Ananas comosus</name>
    <name type="common">Pineapple</name>
    <name type="synonym">Ananas ananas</name>
    <dbReference type="NCBI Taxonomy" id="4615"/>
    <lineage>
        <taxon>Eukaryota</taxon>
        <taxon>Viridiplantae</taxon>
        <taxon>Streptophyta</taxon>
        <taxon>Embryophyta</taxon>
        <taxon>Tracheophyta</taxon>
        <taxon>Spermatophyta</taxon>
        <taxon>Magnoliopsida</taxon>
        <taxon>Liliopsida</taxon>
        <taxon>Poales</taxon>
        <taxon>Bromeliaceae</taxon>
        <taxon>Bromelioideae</taxon>
        <taxon>Ananas</taxon>
    </lineage>
</organism>
<evidence type="ECO:0000313" key="2">
    <source>
        <dbReference type="Proteomes" id="UP000515123"/>
    </source>
</evidence>
<protein>
    <submittedName>
        <fullName evidence="3">Uncharacterized protein LOC109727583</fullName>
    </submittedName>
</protein>
<evidence type="ECO:0000313" key="3">
    <source>
        <dbReference type="RefSeq" id="XP_020113328.1"/>
    </source>
</evidence>
<keyword evidence="2" id="KW-1185">Reference proteome</keyword>
<dbReference type="AlphaFoldDB" id="A0A6P5HBQ9"/>
<gene>
    <name evidence="3" type="primary">LOC109727583</name>
</gene>
<evidence type="ECO:0000256" key="1">
    <source>
        <dbReference type="SAM" id="MobiDB-lite"/>
    </source>
</evidence>